<keyword evidence="4" id="KW-1185">Reference proteome</keyword>
<evidence type="ECO:0000313" key="4">
    <source>
        <dbReference type="Proteomes" id="UP000800200"/>
    </source>
</evidence>
<dbReference type="Gene3D" id="1.20.120.1020">
    <property type="entry name" value="Prion-inhibition and propagation, HeLo domain"/>
    <property type="match status" value="1"/>
</dbReference>
<feature type="non-terminal residue" evidence="3">
    <location>
        <position position="1"/>
    </location>
</feature>
<feature type="non-terminal residue" evidence="3">
    <location>
        <position position="247"/>
    </location>
</feature>
<evidence type="ECO:0000259" key="2">
    <source>
        <dbReference type="Pfam" id="PF14479"/>
    </source>
</evidence>
<feature type="domain" description="Prion-inhibition and propagation HeLo" evidence="2">
    <location>
        <begin position="6"/>
        <end position="203"/>
    </location>
</feature>
<protein>
    <recommendedName>
        <fullName evidence="2">Prion-inhibition and propagation HeLo domain-containing protein</fullName>
    </recommendedName>
</protein>
<dbReference type="AlphaFoldDB" id="A0A6A6ERG6"/>
<dbReference type="InterPro" id="IPR038305">
    <property type="entry name" value="HeLo_sf"/>
</dbReference>
<dbReference type="OrthoDB" id="20872at2759"/>
<dbReference type="PANTHER" id="PTHR37542">
    <property type="entry name" value="HELO DOMAIN-CONTAINING PROTEIN-RELATED"/>
    <property type="match status" value="1"/>
</dbReference>
<dbReference type="Pfam" id="PF14479">
    <property type="entry name" value="HeLo"/>
    <property type="match status" value="1"/>
</dbReference>
<feature type="signal peptide" evidence="1">
    <location>
        <begin position="1"/>
        <end position="22"/>
    </location>
</feature>
<organism evidence="3 4">
    <name type="scientific">Zopfia rhizophila CBS 207.26</name>
    <dbReference type="NCBI Taxonomy" id="1314779"/>
    <lineage>
        <taxon>Eukaryota</taxon>
        <taxon>Fungi</taxon>
        <taxon>Dikarya</taxon>
        <taxon>Ascomycota</taxon>
        <taxon>Pezizomycotina</taxon>
        <taxon>Dothideomycetes</taxon>
        <taxon>Dothideomycetes incertae sedis</taxon>
        <taxon>Zopfiaceae</taxon>
        <taxon>Zopfia</taxon>
    </lineage>
</organism>
<accession>A0A6A6ERG6</accession>
<feature type="chain" id="PRO_5025421943" description="Prion-inhibition and propagation HeLo domain-containing protein" evidence="1">
    <location>
        <begin position="23"/>
        <end position="247"/>
    </location>
</feature>
<dbReference type="Proteomes" id="UP000800200">
    <property type="component" value="Unassembled WGS sequence"/>
</dbReference>
<proteinExistence type="predicted"/>
<name>A0A6A6ERG6_9PEZI</name>
<sequence length="247" mass="27104">EVIGALASGVTLAALLKTCLEAFDLFQTAKNIDIDLKRLIVRLNIEKCRLYTWGEGMGLIVAPTAGRVRPLDSSPFRDLVKEALEEILRLLSDSAKIKSRYGCETVLVCSKDDGIGAVADLAASFAQFTVSGQPQKSSFNNNKLLAKTRWAISDRKKFAELIVEVRSFIDGLQEITKSISTVARQEGILRFGIQQITSLDTLEIVTEACQADYPDISDAASVKMDVLTIATNRRCEIEAWVDDVGDD</sequence>
<dbReference type="InterPro" id="IPR029498">
    <property type="entry name" value="HeLo_dom"/>
</dbReference>
<keyword evidence="1" id="KW-0732">Signal</keyword>
<dbReference type="EMBL" id="ML994611">
    <property type="protein sequence ID" value="KAF2194767.1"/>
    <property type="molecule type" value="Genomic_DNA"/>
</dbReference>
<evidence type="ECO:0000256" key="1">
    <source>
        <dbReference type="SAM" id="SignalP"/>
    </source>
</evidence>
<evidence type="ECO:0000313" key="3">
    <source>
        <dbReference type="EMBL" id="KAF2194767.1"/>
    </source>
</evidence>
<reference evidence="3" key="1">
    <citation type="journal article" date="2020" name="Stud. Mycol.">
        <title>101 Dothideomycetes genomes: a test case for predicting lifestyles and emergence of pathogens.</title>
        <authorList>
            <person name="Haridas S."/>
            <person name="Albert R."/>
            <person name="Binder M."/>
            <person name="Bloem J."/>
            <person name="Labutti K."/>
            <person name="Salamov A."/>
            <person name="Andreopoulos B."/>
            <person name="Baker S."/>
            <person name="Barry K."/>
            <person name="Bills G."/>
            <person name="Bluhm B."/>
            <person name="Cannon C."/>
            <person name="Castanera R."/>
            <person name="Culley D."/>
            <person name="Daum C."/>
            <person name="Ezra D."/>
            <person name="Gonzalez J."/>
            <person name="Henrissat B."/>
            <person name="Kuo A."/>
            <person name="Liang C."/>
            <person name="Lipzen A."/>
            <person name="Lutzoni F."/>
            <person name="Magnuson J."/>
            <person name="Mondo S."/>
            <person name="Nolan M."/>
            <person name="Ohm R."/>
            <person name="Pangilinan J."/>
            <person name="Park H.-J."/>
            <person name="Ramirez L."/>
            <person name="Alfaro M."/>
            <person name="Sun H."/>
            <person name="Tritt A."/>
            <person name="Yoshinaga Y."/>
            <person name="Zwiers L.-H."/>
            <person name="Turgeon B."/>
            <person name="Goodwin S."/>
            <person name="Spatafora J."/>
            <person name="Crous P."/>
            <person name="Grigoriev I."/>
        </authorList>
    </citation>
    <scope>NUCLEOTIDE SEQUENCE</scope>
    <source>
        <strain evidence="3">CBS 207.26</strain>
    </source>
</reference>
<gene>
    <name evidence="3" type="ORF">K469DRAFT_536619</name>
</gene>